<keyword evidence="4" id="KW-1133">Transmembrane helix</keyword>
<dbReference type="Proteomes" id="UP001268542">
    <property type="component" value="Unassembled WGS sequence"/>
</dbReference>
<dbReference type="Pfam" id="PF07730">
    <property type="entry name" value="HisKA_3"/>
    <property type="match status" value="1"/>
</dbReference>
<feature type="domain" description="Signal transduction histidine kinase subgroup 3 dimerisation and phosphoacceptor" evidence="5">
    <location>
        <begin position="198"/>
        <end position="264"/>
    </location>
</feature>
<evidence type="ECO:0000256" key="4">
    <source>
        <dbReference type="SAM" id="Phobius"/>
    </source>
</evidence>
<keyword evidence="1" id="KW-0808">Transferase</keyword>
<accession>A0ABU3PXT2</accession>
<proteinExistence type="predicted"/>
<evidence type="ECO:0000256" key="1">
    <source>
        <dbReference type="ARBA" id="ARBA00022679"/>
    </source>
</evidence>
<dbReference type="InterPro" id="IPR036890">
    <property type="entry name" value="HATPase_C_sf"/>
</dbReference>
<dbReference type="PANTHER" id="PTHR24421:SF63">
    <property type="entry name" value="SENSOR HISTIDINE KINASE DESK"/>
    <property type="match status" value="1"/>
</dbReference>
<gene>
    <name evidence="6" type="ORF">RDV89_12880</name>
</gene>
<organism evidence="6 7">
    <name type="scientific">Nocardioides imazamoxiresistens</name>
    <dbReference type="NCBI Taxonomy" id="3231893"/>
    <lineage>
        <taxon>Bacteria</taxon>
        <taxon>Bacillati</taxon>
        <taxon>Actinomycetota</taxon>
        <taxon>Actinomycetes</taxon>
        <taxon>Propionibacteriales</taxon>
        <taxon>Nocardioidaceae</taxon>
        <taxon>Nocardioides</taxon>
    </lineage>
</organism>
<evidence type="ECO:0000313" key="7">
    <source>
        <dbReference type="Proteomes" id="UP001268542"/>
    </source>
</evidence>
<sequence>MGRWNGFWTRRTDVQRVELYTKISLYFFVWWMSLTLLALEPRVLERPVSAVVVLGVTLAVGLAATHGLRVTFAHPRPRLESPAVRRAVAVNAVVAAAAVAAGLAIPADPRIMLLAIVASALAWGVGAVRDRVVSVGTGVAVVAAGLLLHGTNRPAIAMAVVLYAFFLFTLRASLWLLDVVTELDEARQAQGQLAVAEERLRFSRDVHDVLGRHLSTIAVRSELAATLAERGDDRAAGEMLEVRAAAQEALREARALARGYRRTDLATELEGARSLLASAGIACDHDLTGVPRPWHEPAGWVIREAVTNVLRHSSATRVEIRWEPGRAGAGRLVVANDGVGDGASEGAAATTGGGGSGILGLGERLAPLGARVETGRGRDGFELAAVLPAQPAATTRPEVERA</sequence>
<dbReference type="PANTHER" id="PTHR24421">
    <property type="entry name" value="NITRATE/NITRITE SENSOR PROTEIN NARX-RELATED"/>
    <property type="match status" value="1"/>
</dbReference>
<comment type="caution">
    <text evidence="6">The sequence shown here is derived from an EMBL/GenBank/DDBJ whole genome shotgun (WGS) entry which is preliminary data.</text>
</comment>
<dbReference type="Gene3D" id="3.30.565.10">
    <property type="entry name" value="Histidine kinase-like ATPase, C-terminal domain"/>
    <property type="match status" value="1"/>
</dbReference>
<keyword evidence="4" id="KW-0812">Transmembrane</keyword>
<dbReference type="RefSeq" id="WP_315733455.1">
    <property type="nucleotide sequence ID" value="NZ_JAVYII010000005.1"/>
</dbReference>
<evidence type="ECO:0000259" key="5">
    <source>
        <dbReference type="Pfam" id="PF07730"/>
    </source>
</evidence>
<evidence type="ECO:0000256" key="3">
    <source>
        <dbReference type="ARBA" id="ARBA00023012"/>
    </source>
</evidence>
<evidence type="ECO:0000256" key="2">
    <source>
        <dbReference type="ARBA" id="ARBA00022777"/>
    </source>
</evidence>
<protein>
    <submittedName>
        <fullName evidence="6">Histidine kinase</fullName>
    </submittedName>
</protein>
<evidence type="ECO:0000313" key="6">
    <source>
        <dbReference type="EMBL" id="MDT9593969.1"/>
    </source>
</evidence>
<dbReference type="GO" id="GO:0016301">
    <property type="term" value="F:kinase activity"/>
    <property type="evidence" value="ECO:0007669"/>
    <property type="project" value="UniProtKB-KW"/>
</dbReference>
<keyword evidence="4" id="KW-0472">Membrane</keyword>
<feature type="transmembrane region" description="Helical" evidence="4">
    <location>
        <begin position="133"/>
        <end position="150"/>
    </location>
</feature>
<dbReference type="SUPFAM" id="SSF55874">
    <property type="entry name" value="ATPase domain of HSP90 chaperone/DNA topoisomerase II/histidine kinase"/>
    <property type="match status" value="1"/>
</dbReference>
<keyword evidence="2 6" id="KW-0418">Kinase</keyword>
<dbReference type="InterPro" id="IPR011712">
    <property type="entry name" value="Sig_transdc_His_kin_sub3_dim/P"/>
</dbReference>
<dbReference type="Gene3D" id="1.20.5.1930">
    <property type="match status" value="1"/>
</dbReference>
<reference evidence="6 7" key="1">
    <citation type="submission" date="2023-08" db="EMBL/GenBank/DDBJ databases">
        <title>Nocardioides seae sp. nov., a bacterium isolated from a soil.</title>
        <authorList>
            <person name="Wang X."/>
        </authorList>
    </citation>
    <scope>NUCLEOTIDE SEQUENCE [LARGE SCALE GENOMIC DNA]</scope>
    <source>
        <strain evidence="6 7">YZH12</strain>
    </source>
</reference>
<dbReference type="InterPro" id="IPR050482">
    <property type="entry name" value="Sensor_HK_TwoCompSys"/>
</dbReference>
<feature type="transmembrane region" description="Helical" evidence="4">
    <location>
        <begin position="20"/>
        <end position="39"/>
    </location>
</feature>
<feature type="transmembrane region" description="Helical" evidence="4">
    <location>
        <begin position="111"/>
        <end position="128"/>
    </location>
</feature>
<name>A0ABU3PXT2_9ACTN</name>
<feature type="transmembrane region" description="Helical" evidence="4">
    <location>
        <begin position="51"/>
        <end position="72"/>
    </location>
</feature>
<feature type="transmembrane region" description="Helical" evidence="4">
    <location>
        <begin position="84"/>
        <end position="105"/>
    </location>
</feature>
<dbReference type="EMBL" id="JAVYII010000005">
    <property type="protein sequence ID" value="MDT9593969.1"/>
    <property type="molecule type" value="Genomic_DNA"/>
</dbReference>
<keyword evidence="7" id="KW-1185">Reference proteome</keyword>
<keyword evidence="3" id="KW-0902">Two-component regulatory system</keyword>
<feature type="transmembrane region" description="Helical" evidence="4">
    <location>
        <begin position="156"/>
        <end position="177"/>
    </location>
</feature>